<comment type="caution">
    <text evidence="6">Lacks conserved residue(s) required for the propagation of feature annotation.</text>
</comment>
<dbReference type="AlphaFoldDB" id="A0A5J9SIK9"/>
<name>A0A5J9SIK9_9POAL</name>
<dbReference type="GO" id="GO:1990961">
    <property type="term" value="P:xenobiotic detoxification by transmembrane export across the plasma membrane"/>
    <property type="evidence" value="ECO:0007669"/>
    <property type="project" value="InterPro"/>
</dbReference>
<keyword evidence="5 6" id="KW-0472">Membrane</keyword>
<organism evidence="7 8">
    <name type="scientific">Eragrostis curvula</name>
    <name type="common">weeping love grass</name>
    <dbReference type="NCBI Taxonomy" id="38414"/>
    <lineage>
        <taxon>Eukaryota</taxon>
        <taxon>Viridiplantae</taxon>
        <taxon>Streptophyta</taxon>
        <taxon>Embryophyta</taxon>
        <taxon>Tracheophyta</taxon>
        <taxon>Spermatophyta</taxon>
        <taxon>Magnoliopsida</taxon>
        <taxon>Liliopsida</taxon>
        <taxon>Poales</taxon>
        <taxon>Poaceae</taxon>
        <taxon>PACMAD clade</taxon>
        <taxon>Chloridoideae</taxon>
        <taxon>Eragrostideae</taxon>
        <taxon>Eragrostidinae</taxon>
        <taxon>Eragrostis</taxon>
    </lineage>
</organism>
<dbReference type="Pfam" id="PF01554">
    <property type="entry name" value="MatE"/>
    <property type="match status" value="3"/>
</dbReference>
<gene>
    <name evidence="7" type="ORF">EJB05_55875</name>
</gene>
<evidence type="ECO:0000256" key="3">
    <source>
        <dbReference type="ARBA" id="ARBA00022692"/>
    </source>
</evidence>
<feature type="transmembrane region" description="Helical" evidence="6">
    <location>
        <begin position="495"/>
        <end position="517"/>
    </location>
</feature>
<comment type="similarity">
    <text evidence="2 6">Belongs to the multi antimicrobial extrusion (MATE) (TC 2.A.66.1) family.</text>
</comment>
<feature type="transmembrane region" description="Helical" evidence="6">
    <location>
        <begin position="460"/>
        <end position="483"/>
    </location>
</feature>
<feature type="transmembrane region" description="Helical" evidence="6">
    <location>
        <begin position="559"/>
        <end position="581"/>
    </location>
</feature>
<dbReference type="OrthoDB" id="2126698at2759"/>
<dbReference type="Gramene" id="TVT98786">
    <property type="protein sequence ID" value="TVT98786"/>
    <property type="gene ID" value="EJB05_55875"/>
</dbReference>
<feature type="transmembrane region" description="Helical" evidence="6">
    <location>
        <begin position="287"/>
        <end position="310"/>
    </location>
</feature>
<dbReference type="PANTHER" id="PTHR11206">
    <property type="entry name" value="MULTIDRUG RESISTANCE PROTEIN"/>
    <property type="match status" value="1"/>
</dbReference>
<evidence type="ECO:0000256" key="4">
    <source>
        <dbReference type="ARBA" id="ARBA00022989"/>
    </source>
</evidence>
<dbReference type="GO" id="GO:0016020">
    <property type="term" value="C:membrane"/>
    <property type="evidence" value="ECO:0007669"/>
    <property type="project" value="UniProtKB-SubCell"/>
</dbReference>
<proteinExistence type="inferred from homology"/>
<sequence>MEERAPLLPQRMAREEKLVWQVDWKLYVAKRMGLNSKLLILIGQDPLISKEAGRYIAWLIPGLFATRVANELGAGNPEGARSAVRIVMTIAALEASLVTSSLFASQHIVGYAYSSDKEVVAYVNAMVPFVCVSVAADSLQGVLSGNTTVLVDPFFHDTNAICSFKMCSYVNMDAGVYINTHPTEMLPYCPRMRVAALGCLCEPRFVLSDWDSSGTLPRLCSEDGRKRALDGHFLRFRSAVLITRCDNILQQLAKDEQTGMASGLETLCGQAYGAKHYDNLGLQTYRAMVTLLIVSIPVSLLWAFMGKLLILIGQDPLISKEAGRYIAWLIPGLFAYAISQPLAKFLQSQSLIIPMLWSSIATLLLHIPLCWLLVFKTSLGFIGASLAISLSYWLNVIMLAAYIGYSNTCKETRSPPTIEAFTGIGLFLRLALPSALMLCTRVANELGAGNPEGARSAVQVVMCIAVLEATLATSALLASQHILGYAYSNDKGVVAYVNAIVPFMCISVGADSLQGVLSGIARGCGWQHLGAYVNLGSFYLVGIPVALFLGFVLKMEGKGLWMGISCGSVVQFLLLALITFFSNWQKMVCSFSETQIVGPNLG</sequence>
<evidence type="ECO:0000256" key="1">
    <source>
        <dbReference type="ARBA" id="ARBA00004141"/>
    </source>
</evidence>
<evidence type="ECO:0000256" key="5">
    <source>
        <dbReference type="ARBA" id="ARBA00023136"/>
    </source>
</evidence>
<feature type="non-terminal residue" evidence="7">
    <location>
        <position position="1"/>
    </location>
</feature>
<feature type="transmembrane region" description="Helical" evidence="6">
    <location>
        <begin position="322"/>
        <end position="339"/>
    </location>
</feature>
<comment type="subcellular location">
    <subcellularLocation>
        <location evidence="1">Membrane</location>
        <topology evidence="1">Multi-pass membrane protein</topology>
    </subcellularLocation>
</comment>
<dbReference type="GO" id="GO:0015297">
    <property type="term" value="F:antiporter activity"/>
    <property type="evidence" value="ECO:0007669"/>
    <property type="project" value="InterPro"/>
</dbReference>
<evidence type="ECO:0000256" key="6">
    <source>
        <dbReference type="RuleBase" id="RU004914"/>
    </source>
</evidence>
<dbReference type="CDD" id="cd13132">
    <property type="entry name" value="MATE_eukaryotic"/>
    <property type="match status" value="1"/>
</dbReference>
<dbReference type="EMBL" id="RWGY01000805">
    <property type="protein sequence ID" value="TVT98786.1"/>
    <property type="molecule type" value="Genomic_DNA"/>
</dbReference>
<evidence type="ECO:0000313" key="7">
    <source>
        <dbReference type="EMBL" id="TVT98786.1"/>
    </source>
</evidence>
<dbReference type="InterPro" id="IPR045069">
    <property type="entry name" value="MATE_euk"/>
</dbReference>
<evidence type="ECO:0000313" key="8">
    <source>
        <dbReference type="Proteomes" id="UP000324897"/>
    </source>
</evidence>
<reference evidence="7 8" key="1">
    <citation type="journal article" date="2019" name="Sci. Rep.">
        <title>A high-quality genome of Eragrostis curvula grass provides insights into Poaceae evolution and supports new strategies to enhance forage quality.</title>
        <authorList>
            <person name="Carballo J."/>
            <person name="Santos B.A.C.M."/>
            <person name="Zappacosta D."/>
            <person name="Garbus I."/>
            <person name="Selva J.P."/>
            <person name="Gallo C.A."/>
            <person name="Diaz A."/>
            <person name="Albertini E."/>
            <person name="Caccamo M."/>
            <person name="Echenique V."/>
        </authorList>
    </citation>
    <scope>NUCLEOTIDE SEQUENCE [LARGE SCALE GENOMIC DNA]</scope>
    <source>
        <strain evidence="8">cv. Victoria</strain>
        <tissue evidence="7">Leaf</tissue>
    </source>
</reference>
<keyword evidence="3 6" id="KW-0812">Transmembrane</keyword>
<comment type="caution">
    <text evidence="7">The sequence shown here is derived from an EMBL/GenBank/DDBJ whole genome shotgun (WGS) entry which is preliminary data.</text>
</comment>
<dbReference type="GO" id="GO:0042910">
    <property type="term" value="F:xenobiotic transmembrane transporter activity"/>
    <property type="evidence" value="ECO:0007669"/>
    <property type="project" value="InterPro"/>
</dbReference>
<dbReference type="InterPro" id="IPR002528">
    <property type="entry name" value="MATE_fam"/>
</dbReference>
<accession>A0A5J9SIK9</accession>
<evidence type="ECO:0000256" key="2">
    <source>
        <dbReference type="ARBA" id="ARBA00010199"/>
    </source>
</evidence>
<keyword evidence="8" id="KW-1185">Reference proteome</keyword>
<protein>
    <recommendedName>
        <fullName evidence="6">Protein DETOXIFICATION</fullName>
    </recommendedName>
    <alternativeName>
        <fullName evidence="6">Multidrug and toxic compound extrusion protein</fullName>
    </alternativeName>
</protein>
<feature type="transmembrane region" description="Helical" evidence="6">
    <location>
        <begin position="351"/>
        <end position="374"/>
    </location>
</feature>
<feature type="transmembrane region" description="Helical" evidence="6">
    <location>
        <begin position="529"/>
        <end position="553"/>
    </location>
</feature>
<dbReference type="Proteomes" id="UP000324897">
    <property type="component" value="Unassembled WGS sequence"/>
</dbReference>
<keyword evidence="4 6" id="KW-1133">Transmembrane helix</keyword>
<feature type="transmembrane region" description="Helical" evidence="6">
    <location>
        <begin position="381"/>
        <end position="405"/>
    </location>
</feature>